<dbReference type="KEGG" id="rbi:RB2501_04955"/>
<dbReference type="HOGENOM" id="CLU_2036268_0_0_10"/>
<proteinExistence type="predicted"/>
<dbReference type="EMBL" id="CP001712">
    <property type="protein sequence ID" value="EAR16219.1"/>
    <property type="molecule type" value="Genomic_DNA"/>
</dbReference>
<keyword evidence="2" id="KW-1185">Reference proteome</keyword>
<keyword evidence="1" id="KW-0808">Transferase</keyword>
<evidence type="ECO:0000313" key="1">
    <source>
        <dbReference type="EMBL" id="EAR16219.1"/>
    </source>
</evidence>
<gene>
    <name evidence="1" type="ordered locus">RB2501_04955</name>
</gene>
<dbReference type="AlphaFoldDB" id="A4CH11"/>
<reference evidence="1 2" key="1">
    <citation type="journal article" date="2009" name="J. Bacteriol.">
        <title>Complete genome sequence of Robiginitalea biformata HTCC2501.</title>
        <authorList>
            <person name="Oh H.M."/>
            <person name="Giovannoni S.J."/>
            <person name="Lee K."/>
            <person name="Ferriera S."/>
            <person name="Johnson J."/>
            <person name="Cho J.C."/>
        </authorList>
    </citation>
    <scope>NUCLEOTIDE SEQUENCE [LARGE SCALE GENOMIC DNA]</scope>
    <source>
        <strain evidence="2">ATCC BAA-864 / HTCC2501 / KCTC 12146</strain>
    </source>
</reference>
<name>A4CH11_ROBBH</name>
<dbReference type="STRING" id="313596.RB2501_04955"/>
<keyword evidence="1" id="KW-0418">Kinase</keyword>
<sequence length="121" mass="14243">MNKSAFVFIEEFLKEVRKSSLRSAPRNSNFIHIFFRLKSDNQMKTMENKPNYQNSISFKMHWILSEKNDLKIKRIGVINRLFSPSGKMDPLQAAKMGRNTLKGRINEMKSVNTICFEKQRI</sequence>
<evidence type="ECO:0000313" key="2">
    <source>
        <dbReference type="Proteomes" id="UP000009049"/>
    </source>
</evidence>
<dbReference type="GO" id="GO:0016301">
    <property type="term" value="F:kinase activity"/>
    <property type="evidence" value="ECO:0007669"/>
    <property type="project" value="UniProtKB-KW"/>
</dbReference>
<protein>
    <submittedName>
        <fullName evidence="1">Ribose-phosphate pyrophosphokinase</fullName>
    </submittedName>
</protein>
<organism evidence="1 2">
    <name type="scientific">Robiginitalea biformata (strain ATCC BAA-864 / DSM 15991 / KCTC 12146 / HTCC2501)</name>
    <dbReference type="NCBI Taxonomy" id="313596"/>
    <lineage>
        <taxon>Bacteria</taxon>
        <taxon>Pseudomonadati</taxon>
        <taxon>Bacteroidota</taxon>
        <taxon>Flavobacteriia</taxon>
        <taxon>Flavobacteriales</taxon>
        <taxon>Flavobacteriaceae</taxon>
        <taxon>Robiginitalea</taxon>
    </lineage>
</organism>
<accession>A4CH11</accession>
<dbReference type="Proteomes" id="UP000009049">
    <property type="component" value="Chromosome"/>
</dbReference>